<organism evidence="2 3">
    <name type="scientific">Halteria grandinella</name>
    <dbReference type="NCBI Taxonomy" id="5974"/>
    <lineage>
        <taxon>Eukaryota</taxon>
        <taxon>Sar</taxon>
        <taxon>Alveolata</taxon>
        <taxon>Ciliophora</taxon>
        <taxon>Intramacronucleata</taxon>
        <taxon>Spirotrichea</taxon>
        <taxon>Stichotrichia</taxon>
        <taxon>Sporadotrichida</taxon>
        <taxon>Halteriidae</taxon>
        <taxon>Halteria</taxon>
    </lineage>
</organism>
<dbReference type="SUPFAM" id="SSF75304">
    <property type="entry name" value="Amidase signature (AS) enzymes"/>
    <property type="match status" value="1"/>
</dbReference>
<dbReference type="Proteomes" id="UP000785679">
    <property type="component" value="Unassembled WGS sequence"/>
</dbReference>
<dbReference type="Pfam" id="PF01425">
    <property type="entry name" value="Amidase"/>
    <property type="match status" value="1"/>
</dbReference>
<evidence type="ECO:0000259" key="1">
    <source>
        <dbReference type="Pfam" id="PF01425"/>
    </source>
</evidence>
<comment type="caution">
    <text evidence="2">The sequence shown here is derived from an EMBL/GenBank/DDBJ whole genome shotgun (WGS) entry which is preliminary data.</text>
</comment>
<dbReference type="GO" id="GO:0003824">
    <property type="term" value="F:catalytic activity"/>
    <property type="evidence" value="ECO:0007669"/>
    <property type="project" value="InterPro"/>
</dbReference>
<evidence type="ECO:0000313" key="3">
    <source>
        <dbReference type="Proteomes" id="UP000785679"/>
    </source>
</evidence>
<dbReference type="EMBL" id="RRYP01009369">
    <property type="protein sequence ID" value="TNV79112.1"/>
    <property type="molecule type" value="Genomic_DNA"/>
</dbReference>
<dbReference type="Gene3D" id="3.90.1300.10">
    <property type="entry name" value="Amidase signature (AS) domain"/>
    <property type="match status" value="1"/>
</dbReference>
<feature type="domain" description="Amidase" evidence="1">
    <location>
        <begin position="32"/>
        <end position="467"/>
    </location>
</feature>
<dbReference type="PANTHER" id="PTHR11895:SF151">
    <property type="entry name" value="GLUTAMYL-TRNA(GLN) AMIDOTRANSFERASE SUBUNIT A"/>
    <property type="match status" value="1"/>
</dbReference>
<reference evidence="2" key="1">
    <citation type="submission" date="2019-06" db="EMBL/GenBank/DDBJ databases">
        <authorList>
            <person name="Zheng W."/>
        </authorList>
    </citation>
    <scope>NUCLEOTIDE SEQUENCE</scope>
    <source>
        <strain evidence="2">QDHG01</strain>
    </source>
</reference>
<dbReference type="PANTHER" id="PTHR11895">
    <property type="entry name" value="TRANSAMIDASE"/>
    <property type="match status" value="1"/>
</dbReference>
<proteinExistence type="predicted"/>
<dbReference type="OrthoDB" id="421993at2759"/>
<accession>A0A8J8T1T5</accession>
<evidence type="ECO:0000313" key="2">
    <source>
        <dbReference type="EMBL" id="TNV79112.1"/>
    </source>
</evidence>
<dbReference type="InterPro" id="IPR000120">
    <property type="entry name" value="Amidase"/>
</dbReference>
<dbReference type="InterPro" id="IPR023631">
    <property type="entry name" value="Amidase_dom"/>
</dbReference>
<name>A0A8J8T1T5_HALGN</name>
<protein>
    <recommendedName>
        <fullName evidence="1">Amidase domain-containing protein</fullName>
    </recommendedName>
</protein>
<gene>
    <name evidence="2" type="ORF">FGO68_gene13976</name>
</gene>
<dbReference type="AlphaFoldDB" id="A0A8J8T1T5"/>
<keyword evidence="3" id="KW-1185">Reference proteome</keyword>
<sequence length="487" mass="54396">MQTFKFKQRELQSTLNLLRDGKLSCVALMQETIERSIKAKELQMDYFTTQNYEEMLEAAFKADDRYQKGQNRPLEGIAIGIKDNIDQFQVPVTAGSNALLLNKVQREGNLWKRMKYLGAISAGRTTMAELGLSTISKNLFFGSPRNPLDTERTCGGSSGGSAGAVASGLVPVSLATDTLGGIRIPAACVGAVGFRPTATRWSTADSGLILSPSFDSLGPITQSVRDARLLDQLVTGEQPLKLHEVTREDLAGIRIGVPVRHFYHDLDTSVMKGAMETIQRLERAGFTLVETDAIEQIEMLHHDTVKTVVSYEVPRAIQDYLEAHNFPKTFEYVIGKVASPDSRQILKRMTQEGKVSELRYFQAIFTLRERHIAAVRSYMERNNVDTILYPTMPILPCKLSDYDEGTKWRVKHHDDKQVSVLRKSACNSEMASAMNFPAITFPAYKTDSGLYVNMELCSDTGNDRYLLAVASLIEDTLEVREQMMLIQ</sequence>
<dbReference type="InterPro" id="IPR036928">
    <property type="entry name" value="AS_sf"/>
</dbReference>